<dbReference type="PANTHER" id="PTHR11927">
    <property type="entry name" value="GALACTOSIDE 2-L-FUCOSYLTRANSFERASE"/>
    <property type="match status" value="1"/>
</dbReference>
<dbReference type="AlphaFoldDB" id="A0A5C6FCY3"/>
<dbReference type="RefSeq" id="WP_146532353.1">
    <property type="nucleotide sequence ID" value="NZ_SJPX01000001.1"/>
</dbReference>
<name>A0A5C6FCY3_9BACT</name>
<dbReference type="EMBL" id="SJPX01000001">
    <property type="protein sequence ID" value="TWU57451.1"/>
    <property type="molecule type" value="Genomic_DNA"/>
</dbReference>
<dbReference type="OrthoDB" id="257809at2"/>
<dbReference type="GO" id="GO:0016020">
    <property type="term" value="C:membrane"/>
    <property type="evidence" value="ECO:0007669"/>
    <property type="project" value="InterPro"/>
</dbReference>
<protein>
    <recommendedName>
        <fullName evidence="5">Glycosyl transferase family 11</fullName>
    </recommendedName>
</protein>
<dbReference type="GO" id="GO:0005975">
    <property type="term" value="P:carbohydrate metabolic process"/>
    <property type="evidence" value="ECO:0007669"/>
    <property type="project" value="InterPro"/>
</dbReference>
<proteinExistence type="predicted"/>
<evidence type="ECO:0000313" key="4">
    <source>
        <dbReference type="Proteomes" id="UP000317977"/>
    </source>
</evidence>
<dbReference type="GO" id="GO:0008107">
    <property type="term" value="F:galactoside 2-alpha-L-fucosyltransferase activity"/>
    <property type="evidence" value="ECO:0007669"/>
    <property type="project" value="InterPro"/>
</dbReference>
<keyword evidence="2" id="KW-0808">Transferase</keyword>
<dbReference type="InterPro" id="IPR002516">
    <property type="entry name" value="Glyco_trans_11"/>
</dbReference>
<accession>A0A5C6FCY3</accession>
<dbReference type="PANTHER" id="PTHR11927:SF9">
    <property type="entry name" value="L-FUCOSYLTRANSFERASE"/>
    <property type="match status" value="1"/>
</dbReference>
<evidence type="ECO:0008006" key="5">
    <source>
        <dbReference type="Google" id="ProtNLM"/>
    </source>
</evidence>
<organism evidence="3 4">
    <name type="scientific">Rubripirellula reticaptiva</name>
    <dbReference type="NCBI Taxonomy" id="2528013"/>
    <lineage>
        <taxon>Bacteria</taxon>
        <taxon>Pseudomonadati</taxon>
        <taxon>Planctomycetota</taxon>
        <taxon>Planctomycetia</taxon>
        <taxon>Pirellulales</taxon>
        <taxon>Pirellulaceae</taxon>
        <taxon>Rubripirellula</taxon>
    </lineage>
</organism>
<evidence type="ECO:0000313" key="3">
    <source>
        <dbReference type="EMBL" id="TWU57451.1"/>
    </source>
</evidence>
<reference evidence="3 4" key="1">
    <citation type="submission" date="2019-02" db="EMBL/GenBank/DDBJ databases">
        <title>Deep-cultivation of Planctomycetes and their phenomic and genomic characterization uncovers novel biology.</title>
        <authorList>
            <person name="Wiegand S."/>
            <person name="Jogler M."/>
            <person name="Boedeker C."/>
            <person name="Pinto D."/>
            <person name="Vollmers J."/>
            <person name="Rivas-Marin E."/>
            <person name="Kohn T."/>
            <person name="Peeters S.H."/>
            <person name="Heuer A."/>
            <person name="Rast P."/>
            <person name="Oberbeckmann S."/>
            <person name="Bunk B."/>
            <person name="Jeske O."/>
            <person name="Meyerdierks A."/>
            <person name="Storesund J.E."/>
            <person name="Kallscheuer N."/>
            <person name="Luecker S."/>
            <person name="Lage O.M."/>
            <person name="Pohl T."/>
            <person name="Merkel B.J."/>
            <person name="Hornburger P."/>
            <person name="Mueller R.-W."/>
            <person name="Bruemmer F."/>
            <person name="Labrenz M."/>
            <person name="Spormann A.M."/>
            <person name="Op Den Camp H."/>
            <person name="Overmann J."/>
            <person name="Amann R."/>
            <person name="Jetten M.S.M."/>
            <person name="Mascher T."/>
            <person name="Medema M.H."/>
            <person name="Devos D.P."/>
            <person name="Kaster A.-K."/>
            <person name="Ovreas L."/>
            <person name="Rohde M."/>
            <person name="Galperin M.Y."/>
            <person name="Jogler C."/>
        </authorList>
    </citation>
    <scope>NUCLEOTIDE SEQUENCE [LARGE SCALE GENOMIC DNA]</scope>
    <source>
        <strain evidence="3 4">Poly59</strain>
    </source>
</reference>
<sequence length="304" mass="34924">MIIIARKTGRLGNRLKLFSHFIAFSVEHQIPIANPSFYKYAHLFRGTQHSDLWCRYLPGVSDKIDATSQGMRRLAIPQWSRGVLYQSLHALLETSTTVGLKHWPMTIHSIDLGQSCQINKDPFLTLAQQRNVWVRGYRYRCSELVVKHVEKVRDFFQPTLSDQQRVDSVLESARSRASMVVGVHIRHGDYRTYLDGKYFYPASAYLAIMRQVTRLYPDQTIEFVVCSDAKFSADEFSGVNVRISQESPQVDMYTLAGCDCLIGPPSSFTEWSAFYGGKPLYKIVDIKRELQLSDFEFRIKSMIA</sequence>
<keyword evidence="1" id="KW-0328">Glycosyltransferase</keyword>
<dbReference type="Proteomes" id="UP000317977">
    <property type="component" value="Unassembled WGS sequence"/>
</dbReference>
<gene>
    <name evidence="3" type="ORF">Poly59_03580</name>
</gene>
<comment type="caution">
    <text evidence="3">The sequence shown here is derived from an EMBL/GenBank/DDBJ whole genome shotgun (WGS) entry which is preliminary data.</text>
</comment>
<evidence type="ECO:0000256" key="1">
    <source>
        <dbReference type="ARBA" id="ARBA00022676"/>
    </source>
</evidence>
<evidence type="ECO:0000256" key="2">
    <source>
        <dbReference type="ARBA" id="ARBA00022679"/>
    </source>
</evidence>
<keyword evidence="4" id="KW-1185">Reference proteome</keyword>
<dbReference type="Pfam" id="PF01531">
    <property type="entry name" value="Glyco_transf_11"/>
    <property type="match status" value="1"/>
</dbReference>